<dbReference type="RefSeq" id="WP_038455078.1">
    <property type="nucleotide sequence ID" value="NZ_CP009043.1"/>
</dbReference>
<dbReference type="GO" id="GO:0005737">
    <property type="term" value="C:cytoplasm"/>
    <property type="evidence" value="ECO:0007669"/>
    <property type="project" value="TreeGrafter"/>
</dbReference>
<dbReference type="NCBIfam" id="NF006294">
    <property type="entry name" value="PRK08477.1"/>
    <property type="match status" value="1"/>
</dbReference>
<name>A0A076FBH1_9BACT</name>
<keyword evidence="1 3" id="KW-0436">Ligase</keyword>
<dbReference type="STRING" id="1244531.CIG2463D_1676"/>
<dbReference type="EMBL" id="CP009043">
    <property type="protein sequence ID" value="AII15306.1"/>
    <property type="molecule type" value="Genomic_DNA"/>
</dbReference>
<gene>
    <name evidence="3" type="primary">birA</name>
    <name evidence="3" type="ORF">CIG1485E_1483</name>
</gene>
<dbReference type="InterPro" id="IPR004408">
    <property type="entry name" value="Biotin_CoA_COase_ligase"/>
</dbReference>
<evidence type="ECO:0000259" key="2">
    <source>
        <dbReference type="PROSITE" id="PS51733"/>
    </source>
</evidence>
<dbReference type="HOGENOM" id="CLU_094917_0_0_7"/>
<dbReference type="Gene3D" id="3.30.930.10">
    <property type="entry name" value="Bira Bifunctional Protein, Domain 2"/>
    <property type="match status" value="1"/>
</dbReference>
<proteinExistence type="predicted"/>
<dbReference type="PANTHER" id="PTHR12835">
    <property type="entry name" value="BIOTIN PROTEIN LIGASE"/>
    <property type="match status" value="1"/>
</dbReference>
<feature type="domain" description="BPL/LPL catalytic" evidence="2">
    <location>
        <begin position="1"/>
        <end position="180"/>
    </location>
</feature>
<evidence type="ECO:0000256" key="1">
    <source>
        <dbReference type="ARBA" id="ARBA00022598"/>
    </source>
</evidence>
<evidence type="ECO:0000313" key="3">
    <source>
        <dbReference type="EMBL" id="AII15306.1"/>
    </source>
</evidence>
<dbReference type="EC" id="6.3.4.15" evidence="3"/>
<dbReference type="SUPFAM" id="SSF55681">
    <property type="entry name" value="Class II aaRS and biotin synthetases"/>
    <property type="match status" value="1"/>
</dbReference>
<dbReference type="GO" id="GO:0004077">
    <property type="term" value="F:biotin--[biotin carboxyl-carrier protein] ligase activity"/>
    <property type="evidence" value="ECO:0007669"/>
    <property type="project" value="UniProtKB-EC"/>
</dbReference>
<protein>
    <submittedName>
        <fullName evidence="3">Biotin-[acetyl-CoA-carboxylase] ligase</fullName>
        <ecNumber evidence="3">6.3.4.15</ecNumber>
    </submittedName>
</protein>
<dbReference type="Pfam" id="PF03099">
    <property type="entry name" value="BPL_LplA_LipB"/>
    <property type="match status" value="1"/>
</dbReference>
<dbReference type="Proteomes" id="UP000028486">
    <property type="component" value="Chromosome"/>
</dbReference>
<accession>A0A076FBH1</accession>
<dbReference type="InterPro" id="IPR045864">
    <property type="entry name" value="aa-tRNA-synth_II/BPL/LPL"/>
</dbReference>
<dbReference type="NCBIfam" id="TIGR00121">
    <property type="entry name" value="birA_ligase"/>
    <property type="match status" value="1"/>
</dbReference>
<dbReference type="eggNOG" id="COG0340">
    <property type="taxonomic scope" value="Bacteria"/>
</dbReference>
<evidence type="ECO:0000313" key="4">
    <source>
        <dbReference type="Proteomes" id="UP000028486"/>
    </source>
</evidence>
<reference evidence="4" key="1">
    <citation type="journal article" date="2014" name="Genome Announc.">
        <title>Complete Genome Sequence of Campylobacter iguaniorum Strain 1485ET, Isolated from a Bearded Dragon (Pogona vitticeps).</title>
        <authorList>
            <person name="Gilbert M.J."/>
            <person name="Miller W.G."/>
            <person name="Yee E."/>
            <person name="Kik M."/>
            <person name="Wagenaar J.A."/>
            <person name="Duim B."/>
        </authorList>
    </citation>
    <scope>NUCLEOTIDE SEQUENCE [LARGE SCALE GENOMIC DNA]</scope>
    <source>
        <strain evidence="4">1485E</strain>
    </source>
</reference>
<organism evidence="3 4">
    <name type="scientific">Campylobacter iguaniorum</name>
    <dbReference type="NCBI Taxonomy" id="1244531"/>
    <lineage>
        <taxon>Bacteria</taxon>
        <taxon>Pseudomonadati</taxon>
        <taxon>Campylobacterota</taxon>
        <taxon>Epsilonproteobacteria</taxon>
        <taxon>Campylobacterales</taxon>
        <taxon>Campylobacteraceae</taxon>
        <taxon>Campylobacter</taxon>
    </lineage>
</organism>
<dbReference type="PROSITE" id="PS51733">
    <property type="entry name" value="BPL_LPL_CATALYTIC"/>
    <property type="match status" value="1"/>
</dbReference>
<dbReference type="AlphaFoldDB" id="A0A076FBH1"/>
<dbReference type="KEGG" id="caj:CIG1485E_1483"/>
<dbReference type="PANTHER" id="PTHR12835:SF5">
    <property type="entry name" value="BIOTIN--PROTEIN LIGASE"/>
    <property type="match status" value="1"/>
</dbReference>
<keyword evidence="4" id="KW-1185">Reference proteome</keyword>
<dbReference type="InterPro" id="IPR004143">
    <property type="entry name" value="BPL_LPL_catalytic"/>
</dbReference>
<sequence>MVVSFVESCVSTQDELIGAVRSGAINPPFALVAKVQTNGVGSRGNEWESKEGNLYFSFCVDENSLPSDLKPASASIYFAALMSEYLKSCGSKLWLKWPNDFYLGDKKIGGVITTKIKNVYICGIGINLKNSPSFANVLDIETSPQNIVNGFIQYLNLGFSWKQIFSKYLIEFDKSKVFDAHIGGEPVSLKDAILLEDGSIMINNKKVYSLR</sequence>
<dbReference type="OrthoDB" id="9807064at2"/>